<accession>A0A147EVP9</accession>
<dbReference type="SUPFAM" id="SSF51735">
    <property type="entry name" value="NAD(P)-binding Rossmann-fold domains"/>
    <property type="match status" value="1"/>
</dbReference>
<dbReference type="InterPro" id="IPR015878">
    <property type="entry name" value="Ado_hCys_hydrolase_NAD-bd"/>
</dbReference>
<dbReference type="EMBL" id="LDRT01000077">
    <property type="protein sequence ID" value="KTR93656.1"/>
    <property type="molecule type" value="Genomic_DNA"/>
</dbReference>
<dbReference type="Proteomes" id="UP000075025">
    <property type="component" value="Unassembled WGS sequence"/>
</dbReference>
<evidence type="ECO:0000313" key="3">
    <source>
        <dbReference type="Proteomes" id="UP000075025"/>
    </source>
</evidence>
<dbReference type="PATRIC" id="fig|2033.6.peg.3582"/>
<name>A0A147EVP9_MICTE</name>
<protein>
    <recommendedName>
        <fullName evidence="1">S-adenosyl-L-homocysteine hydrolase NAD binding domain-containing protein</fullName>
    </recommendedName>
</protein>
<dbReference type="RefSeq" id="WP_058624221.1">
    <property type="nucleotide sequence ID" value="NZ_LDRT01000077.1"/>
</dbReference>
<dbReference type="Pfam" id="PF00670">
    <property type="entry name" value="AdoHcyase_NAD"/>
    <property type="match status" value="1"/>
</dbReference>
<dbReference type="OrthoDB" id="5058737at2"/>
<dbReference type="AlphaFoldDB" id="A0A147EVP9"/>
<gene>
    <name evidence="2" type="ORF">NS220_11700</name>
</gene>
<sequence length="259" mass="26964">MSSFRSFTPDGIDALLPVSLRLHREWRSALETLSYGGALPPLPPALREPLRDVGGFDLAHDPDGVDPFASPAFGILSSRLRAEQVLRAVSARTNLTLAGTTVAVVGDGSLAEALSTSLRTLGAAVIRATDAPVTALAARLDGFRVQPLSELGSRDTPVHLTVLTGEGHGVLPVDTLEGLVADASPGGAPTAGLRTSPSPRPFVGRVGAASLVEMPSPLPEADVPASSTQWRLLDALIALLLLDRHAAGDDDRFAREVTP</sequence>
<proteinExistence type="predicted"/>
<dbReference type="Gene3D" id="3.40.50.720">
    <property type="entry name" value="NAD(P)-binding Rossmann-like Domain"/>
    <property type="match status" value="1"/>
</dbReference>
<feature type="domain" description="S-adenosyl-L-homocysteine hydrolase NAD binding" evidence="1">
    <location>
        <begin position="85"/>
        <end position="161"/>
    </location>
</feature>
<dbReference type="InterPro" id="IPR036291">
    <property type="entry name" value="NAD(P)-bd_dom_sf"/>
</dbReference>
<comment type="caution">
    <text evidence="2">The sequence shown here is derived from an EMBL/GenBank/DDBJ whole genome shotgun (WGS) entry which is preliminary data.</text>
</comment>
<organism evidence="2 3">
    <name type="scientific">Microbacterium testaceum</name>
    <name type="common">Aureobacterium testaceum</name>
    <name type="synonym">Brevibacterium testaceum</name>
    <dbReference type="NCBI Taxonomy" id="2033"/>
    <lineage>
        <taxon>Bacteria</taxon>
        <taxon>Bacillati</taxon>
        <taxon>Actinomycetota</taxon>
        <taxon>Actinomycetes</taxon>
        <taxon>Micrococcales</taxon>
        <taxon>Microbacteriaceae</taxon>
        <taxon>Microbacterium</taxon>
    </lineage>
</organism>
<reference evidence="2 3" key="1">
    <citation type="journal article" date="2016" name="Front. Microbiol.">
        <title>Genomic Resource of Rice Seed Associated Bacteria.</title>
        <authorList>
            <person name="Midha S."/>
            <person name="Bansal K."/>
            <person name="Sharma S."/>
            <person name="Kumar N."/>
            <person name="Patil P.P."/>
            <person name="Chaudhry V."/>
            <person name="Patil P.B."/>
        </authorList>
    </citation>
    <scope>NUCLEOTIDE SEQUENCE [LARGE SCALE GENOMIC DNA]</scope>
    <source>
        <strain evidence="2 3">NS220</strain>
    </source>
</reference>
<evidence type="ECO:0000259" key="1">
    <source>
        <dbReference type="Pfam" id="PF00670"/>
    </source>
</evidence>
<evidence type="ECO:0000313" key="2">
    <source>
        <dbReference type="EMBL" id="KTR93656.1"/>
    </source>
</evidence>